<protein>
    <recommendedName>
        <fullName evidence="3">Membrane-associated kinase regulator 6</fullName>
    </recommendedName>
</protein>
<name>A0ABD1G7U2_SALDI</name>
<gene>
    <name evidence="1" type="ORF">AAHA92_24580</name>
</gene>
<evidence type="ECO:0000313" key="1">
    <source>
        <dbReference type="EMBL" id="KAL1540190.1"/>
    </source>
</evidence>
<dbReference type="PANTHER" id="PTHR34576">
    <property type="entry name" value="MEMBRANE-ASSOCIATED KINASE REGULATOR 6-RELATED"/>
    <property type="match status" value="1"/>
</dbReference>
<accession>A0ABD1G7U2</accession>
<evidence type="ECO:0000313" key="2">
    <source>
        <dbReference type="Proteomes" id="UP001567538"/>
    </source>
</evidence>
<comment type="caution">
    <text evidence="1">The sequence shown here is derived from an EMBL/GenBank/DDBJ whole genome shotgun (WGS) entry which is preliminary data.</text>
</comment>
<organism evidence="1 2">
    <name type="scientific">Salvia divinorum</name>
    <name type="common">Maria pastora</name>
    <name type="synonym">Diviner's sage</name>
    <dbReference type="NCBI Taxonomy" id="28513"/>
    <lineage>
        <taxon>Eukaryota</taxon>
        <taxon>Viridiplantae</taxon>
        <taxon>Streptophyta</taxon>
        <taxon>Embryophyta</taxon>
        <taxon>Tracheophyta</taxon>
        <taxon>Spermatophyta</taxon>
        <taxon>Magnoliopsida</taxon>
        <taxon>eudicotyledons</taxon>
        <taxon>Gunneridae</taxon>
        <taxon>Pentapetalae</taxon>
        <taxon>asterids</taxon>
        <taxon>lamiids</taxon>
        <taxon>Lamiales</taxon>
        <taxon>Lamiaceae</taxon>
        <taxon>Nepetoideae</taxon>
        <taxon>Mentheae</taxon>
        <taxon>Salviinae</taxon>
        <taxon>Salvia</taxon>
        <taxon>Salvia subgen. Calosphace</taxon>
    </lineage>
</organism>
<dbReference type="PANTHER" id="PTHR34576:SF15">
    <property type="entry name" value="MEMBRANE-ASSOCIATED KINASE REGULATOR 6-RELATED"/>
    <property type="match status" value="1"/>
</dbReference>
<proteinExistence type="predicted"/>
<reference evidence="1 2" key="1">
    <citation type="submission" date="2024-06" db="EMBL/GenBank/DDBJ databases">
        <title>A chromosome level genome sequence of Diviner's sage (Salvia divinorum).</title>
        <authorList>
            <person name="Ford S.A."/>
            <person name="Ro D.-K."/>
            <person name="Ness R.W."/>
            <person name="Phillips M.A."/>
        </authorList>
    </citation>
    <scope>NUCLEOTIDE SEQUENCE [LARGE SCALE GENOMIC DNA]</scope>
    <source>
        <strain evidence="1">SAF-2024a</strain>
        <tissue evidence="1">Leaf</tissue>
    </source>
</reference>
<dbReference type="EMBL" id="JBEAFC010000009">
    <property type="protein sequence ID" value="KAL1540190.1"/>
    <property type="molecule type" value="Genomic_DNA"/>
</dbReference>
<dbReference type="InterPro" id="IPR044699">
    <property type="entry name" value="MAKR6"/>
</dbReference>
<dbReference type="AlphaFoldDB" id="A0ABD1G7U2"/>
<evidence type="ECO:0008006" key="3">
    <source>
        <dbReference type="Google" id="ProtNLM"/>
    </source>
</evidence>
<keyword evidence="2" id="KW-1185">Reference proteome</keyword>
<dbReference type="Proteomes" id="UP001567538">
    <property type="component" value="Unassembled WGS sequence"/>
</dbReference>
<sequence>MENSQPLHTESFSYSWLTHSTPPPNLPQIDDNDDDFCFDVPSSSSDFANADEIFSEGQITAAHATRSPGTEAASVPDKNRYHIVSKLRRSSKKILQKWLVFVGCWSGKSSKVDDLRRKVLESLEASPRRSSSAYYDADENSISEAILYCKRSIGLFLVQIVYILLS</sequence>